<gene>
    <name evidence="3" type="ORF">BC008_04470</name>
</gene>
<keyword evidence="1" id="KW-0812">Transmembrane</keyword>
<feature type="transmembrane region" description="Helical" evidence="1">
    <location>
        <begin position="161"/>
        <end position="185"/>
    </location>
</feature>
<evidence type="ECO:0000313" key="3">
    <source>
        <dbReference type="EMBL" id="KST69560.1"/>
    </source>
</evidence>
<accession>A0A0V7ZYG9</accession>
<dbReference type="Proteomes" id="UP000053372">
    <property type="component" value="Unassembled WGS sequence"/>
</dbReference>
<feature type="transmembrane region" description="Helical" evidence="1">
    <location>
        <begin position="36"/>
        <end position="55"/>
    </location>
</feature>
<feature type="domain" description="DUF1206" evidence="2">
    <location>
        <begin position="30"/>
        <end position="97"/>
    </location>
</feature>
<feature type="transmembrane region" description="Helical" evidence="1">
    <location>
        <begin position="75"/>
        <end position="97"/>
    </location>
</feature>
<evidence type="ECO:0000259" key="2">
    <source>
        <dbReference type="Pfam" id="PF06724"/>
    </source>
</evidence>
<comment type="caution">
    <text evidence="3">The sequence shown here is derived from an EMBL/GenBank/DDBJ whole genome shotgun (WGS) entry which is preliminary data.</text>
</comment>
<feature type="domain" description="DUF1206" evidence="2">
    <location>
        <begin position="117"/>
        <end position="186"/>
    </location>
</feature>
<organism evidence="3 4">
    <name type="scientific">Mastigocoleus testarum BC008</name>
    <dbReference type="NCBI Taxonomy" id="371196"/>
    <lineage>
        <taxon>Bacteria</taxon>
        <taxon>Bacillati</taxon>
        <taxon>Cyanobacteriota</taxon>
        <taxon>Cyanophyceae</taxon>
        <taxon>Nostocales</taxon>
        <taxon>Hapalosiphonaceae</taxon>
        <taxon>Mastigocoleus</taxon>
    </lineage>
</organism>
<feature type="transmembrane region" description="Helical" evidence="1">
    <location>
        <begin position="117"/>
        <end position="141"/>
    </location>
</feature>
<feature type="transmembrane region" description="Helical" evidence="1">
    <location>
        <begin position="205"/>
        <end position="229"/>
    </location>
</feature>
<name>A0A0V7ZYG9_9CYAN</name>
<proteinExistence type="predicted"/>
<feature type="domain" description="DUF1206" evidence="2">
    <location>
        <begin position="212"/>
        <end position="281"/>
    </location>
</feature>
<dbReference type="Pfam" id="PF06724">
    <property type="entry name" value="DUF1206"/>
    <property type="match status" value="3"/>
</dbReference>
<dbReference type="OrthoDB" id="5702018at2"/>
<reference evidence="3 4" key="1">
    <citation type="journal article" date="2015" name="Genome Announc.">
        <title>Draft Genome of the Euendolithic (true boring) Cyanobacterium Mastigocoleus testarum strain BC008.</title>
        <authorList>
            <person name="Guida B.S."/>
            <person name="Garcia-Pichel F."/>
        </authorList>
    </citation>
    <scope>NUCLEOTIDE SEQUENCE [LARGE SCALE GENOMIC DNA]</scope>
    <source>
        <strain evidence="3 4">BC008</strain>
    </source>
</reference>
<dbReference type="InterPro" id="IPR009597">
    <property type="entry name" value="DUF1206"/>
</dbReference>
<keyword evidence="4" id="KW-1185">Reference proteome</keyword>
<protein>
    <recommendedName>
        <fullName evidence="2">DUF1206 domain-containing protein</fullName>
    </recommendedName>
</protein>
<dbReference type="AlphaFoldDB" id="A0A0V7ZYG9"/>
<evidence type="ECO:0000256" key="1">
    <source>
        <dbReference type="SAM" id="Phobius"/>
    </source>
</evidence>
<keyword evidence="1" id="KW-1133">Transmembrane helix</keyword>
<dbReference type="RefSeq" id="WP_036265477.1">
    <property type="nucleotide sequence ID" value="NZ_LMTZ01000020.1"/>
</dbReference>
<dbReference type="EMBL" id="LMTZ01000020">
    <property type="protein sequence ID" value="KST69560.1"/>
    <property type="molecule type" value="Genomic_DNA"/>
</dbReference>
<sequence length="285" mass="30837">MAPNDLSDLDIPRSPREVTSHPWFEKLARFGFAAKGVVYSVVGLLAAQTALGSGGKTTGSSGALETIVNQPFGKFFLAIIGIGLIGYALWRFVQAVLDPEHKGRNSNSDIKRIIQRVGYGFSAIAYTGLAFTALQLVLGSGGGGNKNSTQDWTAKVLSQPFGQWLVGIGGVLVIGLGLSYIYRAYKAKFRRRFKLAQMSYSERKWLVRIGRFGIAARGTVFVIIGIFLIQAALKSDASEAKGLGGALSSLAQQPFGSWILGFVAFGLVSYGIFSILKARYRRFQH</sequence>
<evidence type="ECO:0000313" key="4">
    <source>
        <dbReference type="Proteomes" id="UP000053372"/>
    </source>
</evidence>
<feature type="transmembrane region" description="Helical" evidence="1">
    <location>
        <begin position="255"/>
        <end position="276"/>
    </location>
</feature>
<keyword evidence="1" id="KW-0472">Membrane</keyword>